<dbReference type="GO" id="GO:0000160">
    <property type="term" value="P:phosphorelay signal transduction system"/>
    <property type="evidence" value="ECO:0007669"/>
    <property type="project" value="InterPro"/>
</dbReference>
<protein>
    <submittedName>
        <fullName evidence="3">Histidine kinase</fullName>
    </submittedName>
</protein>
<name>A0A0A2N3U9_9FLAO</name>
<feature type="modified residue" description="4-aspartylphosphate" evidence="1">
    <location>
        <position position="59"/>
    </location>
</feature>
<dbReference type="AlphaFoldDB" id="A0A0A2N3U9"/>
<dbReference type="InterPro" id="IPR001789">
    <property type="entry name" value="Sig_transdc_resp-reg_receiver"/>
</dbReference>
<reference evidence="3 4" key="1">
    <citation type="submission" date="2013-09" db="EMBL/GenBank/DDBJ databases">
        <authorList>
            <person name="Zeng Z."/>
            <person name="Chen C."/>
        </authorList>
    </citation>
    <scope>NUCLEOTIDE SEQUENCE [LARGE SCALE GENOMIC DNA]</scope>
    <source>
        <strain evidence="3 4">WB 4.1-42</strain>
    </source>
</reference>
<keyword evidence="3" id="KW-0418">Kinase</keyword>
<keyword evidence="4" id="KW-1185">Reference proteome</keyword>
<dbReference type="GO" id="GO:0016301">
    <property type="term" value="F:kinase activity"/>
    <property type="evidence" value="ECO:0007669"/>
    <property type="project" value="UniProtKB-KW"/>
</dbReference>
<dbReference type="Pfam" id="PF00072">
    <property type="entry name" value="Response_reg"/>
    <property type="match status" value="1"/>
</dbReference>
<evidence type="ECO:0000313" key="3">
    <source>
        <dbReference type="EMBL" id="KGO95120.1"/>
    </source>
</evidence>
<dbReference type="eggNOG" id="COG0784">
    <property type="taxonomic scope" value="Bacteria"/>
</dbReference>
<evidence type="ECO:0000259" key="2">
    <source>
        <dbReference type="PROSITE" id="PS50110"/>
    </source>
</evidence>
<sequence length="141" mass="16163">MSKSGVIVIIEDDMDDRTFLGEIFKELKLPNELKWFETAESAMDYLCTTFQSIFVIISDTNLPGMGGLEFKKTLDDDPKLRRKSIPFIFYSSVANQADVNNAFLNMTTQGFFKKGPDYQNSKNTIKVILDYWGLCRHPNTQ</sequence>
<gene>
    <name evidence="3" type="ORF">Q766_03200</name>
</gene>
<dbReference type="Gene3D" id="3.40.50.2300">
    <property type="match status" value="1"/>
</dbReference>
<feature type="domain" description="Response regulatory" evidence="2">
    <location>
        <begin position="6"/>
        <end position="129"/>
    </location>
</feature>
<keyword evidence="1" id="KW-0597">Phosphoprotein</keyword>
<dbReference type="PROSITE" id="PS50110">
    <property type="entry name" value="RESPONSE_REGULATORY"/>
    <property type="match status" value="1"/>
</dbReference>
<dbReference type="STRING" id="1121898.GCA_000422725_01111"/>
<organism evidence="3 4">
    <name type="scientific">Flavobacterium subsaxonicum WB 4.1-42 = DSM 21790</name>
    <dbReference type="NCBI Taxonomy" id="1121898"/>
    <lineage>
        <taxon>Bacteria</taxon>
        <taxon>Pseudomonadati</taxon>
        <taxon>Bacteroidota</taxon>
        <taxon>Flavobacteriia</taxon>
        <taxon>Flavobacteriales</taxon>
        <taxon>Flavobacteriaceae</taxon>
        <taxon>Flavobacterium</taxon>
    </lineage>
</organism>
<keyword evidence="3" id="KW-0808">Transferase</keyword>
<evidence type="ECO:0000256" key="1">
    <source>
        <dbReference type="PROSITE-ProRule" id="PRU00169"/>
    </source>
</evidence>
<accession>A0A0A2N3U9</accession>
<dbReference type="OrthoDB" id="958614at2"/>
<dbReference type="EMBL" id="JRLY01000001">
    <property type="protein sequence ID" value="KGO95120.1"/>
    <property type="molecule type" value="Genomic_DNA"/>
</dbReference>
<comment type="caution">
    <text evidence="3">The sequence shown here is derived from an EMBL/GenBank/DDBJ whole genome shotgun (WGS) entry which is preliminary data.</text>
</comment>
<dbReference type="Proteomes" id="UP000030111">
    <property type="component" value="Unassembled WGS sequence"/>
</dbReference>
<dbReference type="RefSeq" id="WP_026992498.1">
    <property type="nucleotide sequence ID" value="NZ_JRLY01000001.1"/>
</dbReference>
<dbReference type="SUPFAM" id="SSF52172">
    <property type="entry name" value="CheY-like"/>
    <property type="match status" value="1"/>
</dbReference>
<dbReference type="InterPro" id="IPR011006">
    <property type="entry name" value="CheY-like_superfamily"/>
</dbReference>
<proteinExistence type="predicted"/>
<evidence type="ECO:0000313" key="4">
    <source>
        <dbReference type="Proteomes" id="UP000030111"/>
    </source>
</evidence>